<dbReference type="InterPro" id="IPR036648">
    <property type="entry name" value="CN_Hdrase_a/SCN_Hdrase_g_sf"/>
</dbReference>
<dbReference type="RefSeq" id="WP_146349404.1">
    <property type="nucleotide sequence ID" value="NZ_VOBR01000002.1"/>
</dbReference>
<sequence length="192" mass="21352">MVSDDAELRARVKALESLLVERGLIGTDTVDQIVEVYESEIGPLLGAQVVARAWVDEEFRERLLADATAACWELDIGGLQGEKLVAVENTDTVHHVVVCTLCSCYPWPVLGIPPNWYKSPEYRARMVAEPRRVLAEDFGLPLGEDVEIRVQDSSAEVRYFTLPQRPAGTEDWDEERLAGIVTRESMVGVAVL</sequence>
<dbReference type="OrthoDB" id="528553at2"/>
<dbReference type="InterPro" id="IPR004232">
    <property type="entry name" value="CN_Hdrtase_a/SCN_Hdrlase_g"/>
</dbReference>
<feature type="domain" description="Nitrile hydratase alpha/Thiocyanate hydrolase gamma" evidence="7">
    <location>
        <begin position="8"/>
        <end position="190"/>
    </location>
</feature>
<dbReference type="InterPro" id="IPR018141">
    <property type="entry name" value="Nitrile_hydratase_asu"/>
</dbReference>
<keyword evidence="3 6" id="KW-0479">Metal-binding</keyword>
<dbReference type="Gene3D" id="3.90.330.10">
    <property type="entry name" value="Nitrile hydratase alpha /Thiocyanate hydrolase gamma"/>
    <property type="match status" value="1"/>
</dbReference>
<dbReference type="AlphaFoldDB" id="A0A563F244"/>
<dbReference type="NCBIfam" id="TIGR01323">
    <property type="entry name" value="nitrile_alph"/>
    <property type="match status" value="1"/>
</dbReference>
<dbReference type="SUPFAM" id="SSF56209">
    <property type="entry name" value="Nitrile hydratase alpha chain"/>
    <property type="match status" value="1"/>
</dbReference>
<feature type="binding site" evidence="6">
    <location>
        <position position="99"/>
    </location>
    <ligand>
        <name>Fe(3+)</name>
        <dbReference type="ChEBI" id="CHEBI:29034"/>
    </ligand>
</feature>
<dbReference type="GO" id="GO:0018822">
    <property type="term" value="F:nitrile hydratase activity"/>
    <property type="evidence" value="ECO:0007669"/>
    <property type="project" value="UniProtKB-EC"/>
</dbReference>
<comment type="catalytic activity">
    <reaction evidence="5">
        <text>an aliphatic primary amide = an aliphatic nitrile + H2O</text>
        <dbReference type="Rhea" id="RHEA:12673"/>
        <dbReference type="ChEBI" id="CHEBI:15377"/>
        <dbReference type="ChEBI" id="CHEBI:65285"/>
        <dbReference type="ChEBI" id="CHEBI:80291"/>
        <dbReference type="EC" id="4.2.1.84"/>
    </reaction>
</comment>
<dbReference type="EC" id="4.2.1.84" evidence="2"/>
<gene>
    <name evidence="8" type="primary">nthA</name>
    <name evidence="8" type="ORF">FKR81_03360</name>
</gene>
<dbReference type="PIRSF" id="PIRSF001426">
    <property type="entry name" value="NHase_alpha"/>
    <property type="match status" value="1"/>
</dbReference>
<feature type="binding site" evidence="6">
    <location>
        <position position="102"/>
    </location>
    <ligand>
        <name>Fe(3+)</name>
        <dbReference type="ChEBI" id="CHEBI:29034"/>
    </ligand>
</feature>
<organism evidence="8 9">
    <name type="scientific">Lentzea tibetensis</name>
    <dbReference type="NCBI Taxonomy" id="2591470"/>
    <lineage>
        <taxon>Bacteria</taxon>
        <taxon>Bacillati</taxon>
        <taxon>Actinomycetota</taxon>
        <taxon>Actinomycetes</taxon>
        <taxon>Pseudonocardiales</taxon>
        <taxon>Pseudonocardiaceae</taxon>
        <taxon>Lentzea</taxon>
    </lineage>
</organism>
<feature type="binding site" evidence="6">
    <location>
        <position position="104"/>
    </location>
    <ligand>
        <name>Fe(3+)</name>
        <dbReference type="ChEBI" id="CHEBI:29034"/>
    </ligand>
</feature>
<accession>A0A563F244</accession>
<evidence type="ECO:0000256" key="5">
    <source>
        <dbReference type="ARBA" id="ARBA00044877"/>
    </source>
</evidence>
<dbReference type="GO" id="GO:0046914">
    <property type="term" value="F:transition metal ion binding"/>
    <property type="evidence" value="ECO:0007669"/>
    <property type="project" value="InterPro"/>
</dbReference>
<dbReference type="InterPro" id="IPR023900">
    <property type="entry name" value="CN_Hdrtase_asu/SCN_Hdrlase_gsu"/>
</dbReference>
<evidence type="ECO:0000256" key="1">
    <source>
        <dbReference type="ARBA" id="ARBA00009363"/>
    </source>
</evidence>
<evidence type="ECO:0000256" key="4">
    <source>
        <dbReference type="ARBA" id="ARBA00023239"/>
    </source>
</evidence>
<evidence type="ECO:0000313" key="8">
    <source>
        <dbReference type="EMBL" id="TWP53808.1"/>
    </source>
</evidence>
<feature type="binding site" evidence="6">
    <location>
        <position position="103"/>
    </location>
    <ligand>
        <name>Fe(3+)</name>
        <dbReference type="ChEBI" id="CHEBI:29034"/>
    </ligand>
</feature>
<dbReference type="EMBL" id="VOBR01000002">
    <property type="protein sequence ID" value="TWP53808.1"/>
    <property type="molecule type" value="Genomic_DNA"/>
</dbReference>
<proteinExistence type="inferred from homology"/>
<evidence type="ECO:0000259" key="7">
    <source>
        <dbReference type="Pfam" id="PF02979"/>
    </source>
</evidence>
<comment type="similarity">
    <text evidence="1">Belongs to the nitrile hydratase subunit alpha family.</text>
</comment>
<evidence type="ECO:0000256" key="6">
    <source>
        <dbReference type="PIRSR" id="PIRSR001426-1"/>
    </source>
</evidence>
<evidence type="ECO:0000313" key="9">
    <source>
        <dbReference type="Proteomes" id="UP000316639"/>
    </source>
</evidence>
<dbReference type="Pfam" id="PF02979">
    <property type="entry name" value="NHase_alpha"/>
    <property type="match status" value="1"/>
</dbReference>
<dbReference type="Proteomes" id="UP000316639">
    <property type="component" value="Unassembled WGS sequence"/>
</dbReference>
<keyword evidence="9" id="KW-1185">Reference proteome</keyword>
<keyword evidence="4 8" id="KW-0456">Lyase</keyword>
<evidence type="ECO:0000256" key="3">
    <source>
        <dbReference type="ARBA" id="ARBA00022723"/>
    </source>
</evidence>
<keyword evidence="6" id="KW-0408">Iron</keyword>
<evidence type="ECO:0000256" key="2">
    <source>
        <dbReference type="ARBA" id="ARBA00013079"/>
    </source>
</evidence>
<comment type="caution">
    <text evidence="8">The sequence shown here is derived from an EMBL/GenBank/DDBJ whole genome shotgun (WGS) entry which is preliminary data.</text>
</comment>
<name>A0A563F244_9PSEU</name>
<reference evidence="8 9" key="1">
    <citation type="submission" date="2019-07" db="EMBL/GenBank/DDBJ databases">
        <title>Lentzea xizangensis sp. nov., isolated from Qinghai-Tibetan Plateau Soils.</title>
        <authorList>
            <person name="Huang J."/>
        </authorList>
    </citation>
    <scope>NUCLEOTIDE SEQUENCE [LARGE SCALE GENOMIC DNA]</scope>
    <source>
        <strain evidence="8 9">FXJ1.1311</strain>
    </source>
</reference>
<protein>
    <recommendedName>
        <fullName evidence="2">nitrile hydratase</fullName>
        <ecNumber evidence="2">4.2.1.84</ecNumber>
    </recommendedName>
</protein>